<comment type="caution">
    <text evidence="1">The sequence shown here is derived from an EMBL/GenBank/DDBJ whole genome shotgun (WGS) entry which is preliminary data.</text>
</comment>
<organism evidence="1 2">
    <name type="scientific">Dreissena polymorpha</name>
    <name type="common">Zebra mussel</name>
    <name type="synonym">Mytilus polymorpha</name>
    <dbReference type="NCBI Taxonomy" id="45954"/>
    <lineage>
        <taxon>Eukaryota</taxon>
        <taxon>Metazoa</taxon>
        <taxon>Spiralia</taxon>
        <taxon>Lophotrochozoa</taxon>
        <taxon>Mollusca</taxon>
        <taxon>Bivalvia</taxon>
        <taxon>Autobranchia</taxon>
        <taxon>Heteroconchia</taxon>
        <taxon>Euheterodonta</taxon>
        <taxon>Imparidentia</taxon>
        <taxon>Neoheterodontei</taxon>
        <taxon>Myida</taxon>
        <taxon>Dreissenoidea</taxon>
        <taxon>Dreissenidae</taxon>
        <taxon>Dreissena</taxon>
    </lineage>
</organism>
<proteinExistence type="predicted"/>
<dbReference type="EMBL" id="JAIWYP010000001">
    <property type="protein sequence ID" value="KAH3896328.1"/>
    <property type="molecule type" value="Genomic_DNA"/>
</dbReference>
<dbReference type="AlphaFoldDB" id="A0A9D4NGY3"/>
<accession>A0A9D4NGY3</accession>
<keyword evidence="2" id="KW-1185">Reference proteome</keyword>
<protein>
    <submittedName>
        <fullName evidence="1">Uncharacterized protein</fullName>
    </submittedName>
</protein>
<name>A0A9D4NGY3_DREPO</name>
<reference evidence="1" key="1">
    <citation type="journal article" date="2019" name="bioRxiv">
        <title>The Genome of the Zebra Mussel, Dreissena polymorpha: A Resource for Invasive Species Research.</title>
        <authorList>
            <person name="McCartney M.A."/>
            <person name="Auch B."/>
            <person name="Kono T."/>
            <person name="Mallez S."/>
            <person name="Zhang Y."/>
            <person name="Obille A."/>
            <person name="Becker A."/>
            <person name="Abrahante J.E."/>
            <person name="Garbe J."/>
            <person name="Badalamenti J.P."/>
            <person name="Herman A."/>
            <person name="Mangelson H."/>
            <person name="Liachko I."/>
            <person name="Sullivan S."/>
            <person name="Sone E.D."/>
            <person name="Koren S."/>
            <person name="Silverstein K.A.T."/>
            <person name="Beckman K.B."/>
            <person name="Gohl D.M."/>
        </authorList>
    </citation>
    <scope>NUCLEOTIDE SEQUENCE</scope>
    <source>
        <strain evidence="1">Duluth1</strain>
        <tissue evidence="1">Whole animal</tissue>
    </source>
</reference>
<evidence type="ECO:0000313" key="1">
    <source>
        <dbReference type="EMBL" id="KAH3896328.1"/>
    </source>
</evidence>
<dbReference type="Proteomes" id="UP000828390">
    <property type="component" value="Unassembled WGS sequence"/>
</dbReference>
<reference evidence="1" key="2">
    <citation type="submission" date="2020-11" db="EMBL/GenBank/DDBJ databases">
        <authorList>
            <person name="McCartney M.A."/>
            <person name="Auch B."/>
            <person name="Kono T."/>
            <person name="Mallez S."/>
            <person name="Becker A."/>
            <person name="Gohl D.M."/>
            <person name="Silverstein K.A.T."/>
            <person name="Koren S."/>
            <person name="Bechman K.B."/>
            <person name="Herman A."/>
            <person name="Abrahante J.E."/>
            <person name="Garbe J."/>
        </authorList>
    </citation>
    <scope>NUCLEOTIDE SEQUENCE</scope>
    <source>
        <strain evidence="1">Duluth1</strain>
        <tissue evidence="1">Whole animal</tissue>
    </source>
</reference>
<evidence type="ECO:0000313" key="2">
    <source>
        <dbReference type="Proteomes" id="UP000828390"/>
    </source>
</evidence>
<gene>
    <name evidence="1" type="ORF">DPMN_020504</name>
</gene>
<sequence>MHDSMTSPLVALHNRRLCTSGCLQPTAGSGFLHFRKCFQNIGKGIVDTTCHLLPTGATVRERGNFRGSKVHDIKLRY</sequence>